<sequence>MPGDPFMVISDLYNRIFTVQTSHIDLLVDYAEWNRIFERLPQDYKLPDMKVLNFD</sequence>
<dbReference type="AlphaFoldDB" id="A0A919YD57"/>
<gene>
    <name evidence="1" type="ORF">J34TS1_13850</name>
</gene>
<dbReference type="Proteomes" id="UP000682811">
    <property type="component" value="Unassembled WGS sequence"/>
</dbReference>
<protein>
    <submittedName>
        <fullName evidence="1">Uncharacterized protein</fullName>
    </submittedName>
</protein>
<dbReference type="RefSeq" id="WP_212977701.1">
    <property type="nucleotide sequence ID" value="NZ_AP025343.1"/>
</dbReference>
<proteinExistence type="predicted"/>
<organism evidence="1 2">
    <name type="scientific">Paenibacillus azoreducens</name>
    <dbReference type="NCBI Taxonomy" id="116718"/>
    <lineage>
        <taxon>Bacteria</taxon>
        <taxon>Bacillati</taxon>
        <taxon>Bacillota</taxon>
        <taxon>Bacilli</taxon>
        <taxon>Bacillales</taxon>
        <taxon>Paenibacillaceae</taxon>
        <taxon>Paenibacillus</taxon>
    </lineage>
</organism>
<accession>A0A919YD57</accession>
<evidence type="ECO:0000313" key="2">
    <source>
        <dbReference type="Proteomes" id="UP000682811"/>
    </source>
</evidence>
<reference evidence="1 2" key="1">
    <citation type="submission" date="2021-03" db="EMBL/GenBank/DDBJ databases">
        <title>Antimicrobial resistance genes in bacteria isolated from Japanese honey, and their potential for conferring macrolide and lincosamide resistance in the American foulbrood pathogen Paenibacillus larvae.</title>
        <authorList>
            <person name="Okamoto M."/>
            <person name="Kumagai M."/>
            <person name="Kanamori H."/>
            <person name="Takamatsu D."/>
        </authorList>
    </citation>
    <scope>NUCLEOTIDE SEQUENCE [LARGE SCALE GENOMIC DNA]</scope>
    <source>
        <strain evidence="1 2">J34TS1</strain>
    </source>
</reference>
<comment type="caution">
    <text evidence="1">The sequence shown here is derived from an EMBL/GenBank/DDBJ whole genome shotgun (WGS) entry which is preliminary data.</text>
</comment>
<name>A0A919YD57_9BACL</name>
<dbReference type="EMBL" id="BORT01000004">
    <property type="protein sequence ID" value="GIO46620.1"/>
    <property type="molecule type" value="Genomic_DNA"/>
</dbReference>
<evidence type="ECO:0000313" key="1">
    <source>
        <dbReference type="EMBL" id="GIO46620.1"/>
    </source>
</evidence>
<keyword evidence="2" id="KW-1185">Reference proteome</keyword>